<evidence type="ECO:0000256" key="1">
    <source>
        <dbReference type="SAM" id="MobiDB-lite"/>
    </source>
</evidence>
<dbReference type="Proteomes" id="UP001396898">
    <property type="component" value="Unassembled WGS sequence"/>
</dbReference>
<keyword evidence="3" id="KW-1185">Reference proteome</keyword>
<comment type="caution">
    <text evidence="2">The sequence shown here is derived from an EMBL/GenBank/DDBJ whole genome shotgun (WGS) entry which is preliminary data.</text>
</comment>
<sequence>MRRFHRMPRLLGARPSHRAHFPYRQAGLLRPVPTPTTCPHRHLLTSSPRPTSEDKFRPIPSDQWEPASAPQKIKWLLETQDDGEWGWVVYRTSYKPELDAAWETLRRLILEQSREDVADSEAPDLIEKMDWVFVEDATLEGASREELRRRFQAFARPEMARFSLKEEDVRTGGVGSRYLYFLQADETALLSLLRHPVPLGREGGHVNIVKGWELVVPAPFWAAEDDAYDEEYCADDVWNQDWMKITVDLVRPEMYMELSMPENWYLYYTEPPGVCDH</sequence>
<accession>A0ABR1S390</accession>
<reference evidence="2 3" key="1">
    <citation type="submission" date="2023-01" db="EMBL/GenBank/DDBJ databases">
        <title>Analysis of 21 Apiospora genomes using comparative genomics revels a genus with tremendous synthesis potential of carbohydrate active enzymes and secondary metabolites.</title>
        <authorList>
            <person name="Sorensen T."/>
        </authorList>
    </citation>
    <scope>NUCLEOTIDE SEQUENCE [LARGE SCALE GENOMIC DNA]</scope>
    <source>
        <strain evidence="2 3">CBS 20057</strain>
    </source>
</reference>
<protein>
    <submittedName>
        <fullName evidence="2">Uncharacterized protein</fullName>
    </submittedName>
</protein>
<feature type="region of interest" description="Disordered" evidence="1">
    <location>
        <begin position="30"/>
        <end position="67"/>
    </location>
</feature>
<dbReference type="EMBL" id="JAQQWI010000007">
    <property type="protein sequence ID" value="KAK8026318.1"/>
    <property type="molecule type" value="Genomic_DNA"/>
</dbReference>
<name>A0ABR1S390_9PEZI</name>
<evidence type="ECO:0000313" key="2">
    <source>
        <dbReference type="EMBL" id="KAK8026318.1"/>
    </source>
</evidence>
<gene>
    <name evidence="2" type="ORF">PG991_003374</name>
</gene>
<evidence type="ECO:0000313" key="3">
    <source>
        <dbReference type="Proteomes" id="UP001396898"/>
    </source>
</evidence>
<organism evidence="2 3">
    <name type="scientific">Apiospora marii</name>
    <dbReference type="NCBI Taxonomy" id="335849"/>
    <lineage>
        <taxon>Eukaryota</taxon>
        <taxon>Fungi</taxon>
        <taxon>Dikarya</taxon>
        <taxon>Ascomycota</taxon>
        <taxon>Pezizomycotina</taxon>
        <taxon>Sordariomycetes</taxon>
        <taxon>Xylariomycetidae</taxon>
        <taxon>Amphisphaeriales</taxon>
        <taxon>Apiosporaceae</taxon>
        <taxon>Apiospora</taxon>
    </lineage>
</organism>
<proteinExistence type="predicted"/>